<organism evidence="4 5">
    <name type="scientific">Discostella pseudostelligera</name>
    <dbReference type="NCBI Taxonomy" id="259834"/>
    <lineage>
        <taxon>Eukaryota</taxon>
        <taxon>Sar</taxon>
        <taxon>Stramenopiles</taxon>
        <taxon>Ochrophyta</taxon>
        <taxon>Bacillariophyta</taxon>
        <taxon>Coscinodiscophyceae</taxon>
        <taxon>Thalassiosirophycidae</taxon>
        <taxon>Stephanodiscales</taxon>
        <taxon>Stephanodiscaceae</taxon>
        <taxon>Discostella</taxon>
    </lineage>
</organism>
<evidence type="ECO:0000256" key="2">
    <source>
        <dbReference type="ARBA" id="ARBA00023186"/>
    </source>
</evidence>
<dbReference type="PANTHER" id="PTHR21431:SF0">
    <property type="entry name" value="PREFOLDIN SUBUNIT 6"/>
    <property type="match status" value="1"/>
</dbReference>
<feature type="coiled-coil region" evidence="3">
    <location>
        <begin position="13"/>
        <end position="57"/>
    </location>
</feature>
<sequence>MTNNLGAQAASMVDDKIREFRSLQEELNEHRSNLGMLMAQRNENEMVKQELDICDQEASSGSDSVVYKQVGPVLIKNDLDEARETVDKRLEFITGEIKKTEALVTKNEEQSEQLAMKIQEMQSALQKAAVEAAKAAAQQAAA</sequence>
<evidence type="ECO:0000256" key="1">
    <source>
        <dbReference type="ARBA" id="ARBA00008045"/>
    </source>
</evidence>
<dbReference type="Pfam" id="PF01920">
    <property type="entry name" value="Prefoldin_2"/>
    <property type="match status" value="1"/>
</dbReference>
<gene>
    <name evidence="4" type="ORF">ACHAWU_001260</name>
</gene>
<proteinExistence type="inferred from homology"/>
<name>A0ABD3MGE2_9STRA</name>
<dbReference type="PANTHER" id="PTHR21431">
    <property type="entry name" value="PREFOLDIN SUBUNIT 6"/>
    <property type="match status" value="1"/>
</dbReference>
<dbReference type="InterPro" id="IPR002777">
    <property type="entry name" value="PFD_beta-like"/>
</dbReference>
<dbReference type="FunFam" id="1.10.287.370:FF:000003">
    <property type="entry name" value="Prefoldin subunit 6"/>
    <property type="match status" value="1"/>
</dbReference>
<dbReference type="EMBL" id="JALLBG020000147">
    <property type="protein sequence ID" value="KAL3761744.1"/>
    <property type="molecule type" value="Genomic_DNA"/>
</dbReference>
<dbReference type="Gene3D" id="1.10.287.370">
    <property type="match status" value="1"/>
</dbReference>
<comment type="caution">
    <text evidence="4">The sequence shown here is derived from an EMBL/GenBank/DDBJ whole genome shotgun (WGS) entry which is preliminary data.</text>
</comment>
<dbReference type="InterPro" id="IPR009053">
    <property type="entry name" value="Prefoldin"/>
</dbReference>
<dbReference type="SUPFAM" id="SSF46579">
    <property type="entry name" value="Prefoldin"/>
    <property type="match status" value="1"/>
</dbReference>
<dbReference type="AlphaFoldDB" id="A0ABD3MGE2"/>
<evidence type="ECO:0000256" key="3">
    <source>
        <dbReference type="SAM" id="Coils"/>
    </source>
</evidence>
<keyword evidence="2" id="KW-0143">Chaperone</keyword>
<keyword evidence="3" id="KW-0175">Coiled coil</keyword>
<dbReference type="CDD" id="cd23161">
    <property type="entry name" value="Prefoldin_6"/>
    <property type="match status" value="1"/>
</dbReference>
<evidence type="ECO:0000313" key="5">
    <source>
        <dbReference type="Proteomes" id="UP001530293"/>
    </source>
</evidence>
<accession>A0ABD3MGE2</accession>
<evidence type="ECO:0008006" key="6">
    <source>
        <dbReference type="Google" id="ProtNLM"/>
    </source>
</evidence>
<keyword evidence="5" id="KW-1185">Reference proteome</keyword>
<reference evidence="4 5" key="1">
    <citation type="submission" date="2024-10" db="EMBL/GenBank/DDBJ databases">
        <title>Updated reference genomes for cyclostephanoid diatoms.</title>
        <authorList>
            <person name="Roberts W.R."/>
            <person name="Alverson A.J."/>
        </authorList>
    </citation>
    <scope>NUCLEOTIDE SEQUENCE [LARGE SCALE GENOMIC DNA]</scope>
    <source>
        <strain evidence="4 5">AJA232-27</strain>
    </source>
</reference>
<protein>
    <recommendedName>
        <fullName evidence="6">Prefoldin subunit 6</fullName>
    </recommendedName>
</protein>
<dbReference type="Proteomes" id="UP001530293">
    <property type="component" value="Unassembled WGS sequence"/>
</dbReference>
<feature type="coiled-coil region" evidence="3">
    <location>
        <begin position="107"/>
        <end position="138"/>
    </location>
</feature>
<comment type="similarity">
    <text evidence="1">Belongs to the prefoldin subunit beta family.</text>
</comment>
<evidence type="ECO:0000313" key="4">
    <source>
        <dbReference type="EMBL" id="KAL3761744.1"/>
    </source>
</evidence>